<organism evidence="2 3">
    <name type="scientific">Holdemanella hominis</name>
    <dbReference type="NCBI Taxonomy" id="2764327"/>
    <lineage>
        <taxon>Bacteria</taxon>
        <taxon>Bacillati</taxon>
        <taxon>Bacillota</taxon>
        <taxon>Erysipelotrichia</taxon>
        <taxon>Erysipelotrichales</taxon>
        <taxon>Erysipelotrichaceae</taxon>
        <taxon>Holdemanella</taxon>
    </lineage>
</organism>
<sequence length="122" mass="13757">MKKELRHIITIIVAAVIGGIVGYILGKIQIHQLQDPSFIQQLMSHNMMIHEPIGTFNSMMLGICIFAGVATGLIIYNHFACKLTLLMRVIIGILIFPFYSIFGMVGVIPYFIYNIVLLFKNK</sequence>
<protein>
    <submittedName>
        <fullName evidence="2">Uncharacterized protein</fullName>
    </submittedName>
</protein>
<proteinExistence type="predicted"/>
<dbReference type="EMBL" id="JACRWH010000037">
    <property type="protein sequence ID" value="MBC6012772.1"/>
    <property type="molecule type" value="Genomic_DNA"/>
</dbReference>
<feature type="transmembrane region" description="Helical" evidence="1">
    <location>
        <begin position="56"/>
        <end position="77"/>
    </location>
</feature>
<evidence type="ECO:0000256" key="1">
    <source>
        <dbReference type="SAM" id="Phobius"/>
    </source>
</evidence>
<name>A0ABR7KJ74_9FIRM</name>
<evidence type="ECO:0000313" key="3">
    <source>
        <dbReference type="Proteomes" id="UP000649075"/>
    </source>
</evidence>
<keyword evidence="1" id="KW-0472">Membrane</keyword>
<keyword evidence="3" id="KW-1185">Reference proteome</keyword>
<feature type="transmembrane region" description="Helical" evidence="1">
    <location>
        <begin position="89"/>
        <end position="112"/>
    </location>
</feature>
<keyword evidence="1" id="KW-1133">Transmembrane helix</keyword>
<gene>
    <name evidence="2" type="ORF">H8911_08490</name>
</gene>
<accession>A0ABR7KJ74</accession>
<feature type="transmembrane region" description="Helical" evidence="1">
    <location>
        <begin position="7"/>
        <end position="26"/>
    </location>
</feature>
<evidence type="ECO:0000313" key="2">
    <source>
        <dbReference type="EMBL" id="MBC6012772.1"/>
    </source>
</evidence>
<keyword evidence="1" id="KW-0812">Transmembrane</keyword>
<dbReference type="RefSeq" id="WP_186999347.1">
    <property type="nucleotide sequence ID" value="NZ_JACRWH010000037.1"/>
</dbReference>
<dbReference type="Proteomes" id="UP000649075">
    <property type="component" value="Unassembled WGS sequence"/>
</dbReference>
<comment type="caution">
    <text evidence="2">The sequence shown here is derived from an EMBL/GenBank/DDBJ whole genome shotgun (WGS) entry which is preliminary data.</text>
</comment>
<reference evidence="2 3" key="1">
    <citation type="submission" date="2020-08" db="EMBL/GenBank/DDBJ databases">
        <authorList>
            <person name="Liu C."/>
            <person name="Sun Q."/>
        </authorList>
    </citation>
    <scope>NUCLEOTIDE SEQUENCE [LARGE SCALE GENOMIC DNA]</scope>
    <source>
        <strain evidence="2 3">L34</strain>
    </source>
</reference>